<dbReference type="SMART" id="SM00220">
    <property type="entry name" value="S_TKc"/>
    <property type="match status" value="1"/>
</dbReference>
<dbReference type="InterPro" id="IPR001245">
    <property type="entry name" value="Ser-Thr/Tyr_kinase_cat_dom"/>
</dbReference>
<feature type="region of interest" description="Disordered" evidence="1">
    <location>
        <begin position="972"/>
        <end position="994"/>
    </location>
</feature>
<dbReference type="Pfam" id="PF07714">
    <property type="entry name" value="PK_Tyr_Ser-Thr"/>
    <property type="match status" value="1"/>
</dbReference>
<dbReference type="EMBL" id="CAMKVN010001036">
    <property type="protein sequence ID" value="CAI2173231.1"/>
    <property type="molecule type" value="Genomic_DNA"/>
</dbReference>
<dbReference type="SMART" id="SM00671">
    <property type="entry name" value="SEL1"/>
    <property type="match status" value="8"/>
</dbReference>
<dbReference type="InterPro" id="IPR052945">
    <property type="entry name" value="Mitotic_Regulator"/>
</dbReference>
<comment type="caution">
    <text evidence="3">The sequence shown here is derived from an EMBL/GenBank/DDBJ whole genome shotgun (WGS) entry which is preliminary data.</text>
</comment>
<sequence>MIIGLVALLVKAINEGKSRDLCHSILSNHLSSHNVTIEGIYAWLCENKITNLDHVFLMGYLNYSGFGTALDSGKAYNYFKQASSSHPISQYYLGKYYEYGLGVTIDKQLAFEFYNKSAKQHRGIVGKFALGSCYEKGVGTEKNDDMAFYWYNDAANNHHAIAQYHLGNFYRLGIIVKDYNKAFDYYSRSAKGECSLGILMLGYCYLYGFGTSIDKRMAFELYLKAANMKNNDAQYNVAVCFEDGIGTIKDSGNAMEWYKKSAENNNYRAKQILENLSGISLLEVGTQIVDTNPLTKQKIIEKWKLNHGLILDGCSIRQSEQSVFIVDGDRLCIDLYDGRPMVFTSVNNPNIPTNLFTINKINNDDIEKLKPSDLCVNFPVVEITYRTDLSDSFKNFTDEGNLHDLYGHVFAYKILVGGQIFIKDFNLASSIQRDILKLYLIWAYNSVKGDETSTFNNNSFGLNFLPRIETSNGLNLDTPKKLANWLNSLYQENIIDIISYDKLVSITQLKKGMLDENHENFEERCSGIANFEKKLSLEKWIGKIGNTEYVDIIRWIKDFHIFQGLIIQSDKVESSKKNAMNIVQVPQVNSIGNFYFEMINPTTKFEECLITNKIFTIKNTEPFPFIKIDDNEADYVDYFIHFIVKCELYEIIINKHHIEPSLEFRNAIDKALDEMKPFNALQNVYNEYGNFFPLRIVLGKSLKNIIITTYFETFQKINLKLPIKESLDPYLKKFNLSHFITQTGNILEEDELHNWISNVKNNDLEIVEYDKLISLYDILGPEQKKKIDIVTNNNNQENLKILMTGITDLKDLNNNNTENYKRIFIEPSLENESYEVYGSVVKKDIKVKDYFVKFGFYDVNGFSAMISPIEKPSIDINKCSVLWMIVGNPLKLSVFSPNNREIQVDRIKKSITLQPNKSIYGIETQFPLSHGYNILIGTHFSSTNYNIKLVDWSYNCINFNIIKTTENEPNLEGTDIISDGDTDSYEEENDNHGKDDNETIINIIDLDLYVCILRSDYGSSIKVDHGGTKYPLDLFGYTLTEENLKYKPYHAFNKLIDIQSFLDLTDLKMCILGITEIKAEDQEEIAKAAVPITKFYLLISEIGTAFDEIIDIETVAEHNKRTCAALLRVIYKVYMAALDLKVSKLNQEFFNKKNYLGLQILVNVIIPIKNFAREISQMKTLIKYIQAGNIEKSFNELCSDLNECINSLKFIKNKIHVEEVIKQFKTDQVDLNKYLEEMKIEDKENGDVKKIREEVSSMVVKVNVMNHTMERLTSVHVVTSEQDQMRIDQIFRVHKLNLSNYKETNDNYKPRQGVTKWVDVKGQEFAFKNISNAKDDKLRIQNQVTILKEFQNYQYIIKIFGLVNHANAFYLVTEWAEFGNLREFYTYRKDRFDSELKSRISLDIARGLNFLRSAEIVHRDVRSKNILITLDEKAKLANFKLSRSSGDDTLNHGVNLERVRYCAPELLDRTPDVKYDHKCEVYSFGILLWEIAETRIPYEQYNDILVISELIKKQKYREPFSENNGIPEEFKKLVHNAVNPEPNFRPKLADMVKVLGNCFKGHQDISLLNSFNSYPSTNQNLKLTKPKRSFGIDQDDKLPDFGSFGYMTLSEAEIQHKSKGDIVAAYKCFEAYSKLDQIKAKYWKAYYISKRYDGSHLSPKDRDKIAAGLFKEVADDDEANEIPEAKLRYGDCLYHGKGVQKNLPEALEYFVKAADNGLKVAMFNAGHLYYVGIAGKKDQQKAIHYMKLAVYHEYEPAIKFCRVNNIVL</sequence>
<dbReference type="OrthoDB" id="2338264at2759"/>
<dbReference type="PROSITE" id="PS00109">
    <property type="entry name" value="PROTEIN_KINASE_TYR"/>
    <property type="match status" value="1"/>
</dbReference>
<organism evidence="3 4">
    <name type="scientific">Funneliformis geosporum</name>
    <dbReference type="NCBI Taxonomy" id="1117311"/>
    <lineage>
        <taxon>Eukaryota</taxon>
        <taxon>Fungi</taxon>
        <taxon>Fungi incertae sedis</taxon>
        <taxon>Mucoromycota</taxon>
        <taxon>Glomeromycotina</taxon>
        <taxon>Glomeromycetes</taxon>
        <taxon>Glomerales</taxon>
        <taxon>Glomeraceae</taxon>
        <taxon>Funneliformis</taxon>
    </lineage>
</organism>
<dbReference type="InterPro" id="IPR006597">
    <property type="entry name" value="Sel1-like"/>
</dbReference>
<dbReference type="Gene3D" id="1.10.510.10">
    <property type="entry name" value="Transferase(Phosphotransferase) domain 1"/>
    <property type="match status" value="1"/>
</dbReference>
<dbReference type="PANTHER" id="PTHR43628">
    <property type="entry name" value="ACTIVATOR OF C KINASE PROTEIN 1-RELATED"/>
    <property type="match status" value="1"/>
</dbReference>
<dbReference type="CDD" id="cd21037">
    <property type="entry name" value="MLKL_NTD"/>
    <property type="match status" value="1"/>
</dbReference>
<evidence type="ECO:0000313" key="3">
    <source>
        <dbReference type="EMBL" id="CAI2173231.1"/>
    </source>
</evidence>
<dbReference type="SUPFAM" id="SSF81901">
    <property type="entry name" value="HCP-like"/>
    <property type="match status" value="3"/>
</dbReference>
<dbReference type="SMART" id="SM00219">
    <property type="entry name" value="TyrKc"/>
    <property type="match status" value="1"/>
</dbReference>
<name>A0A9W4SLY4_9GLOM</name>
<proteinExistence type="predicted"/>
<dbReference type="InterPro" id="IPR059179">
    <property type="entry name" value="MLKL-like_MCAfunc"/>
</dbReference>
<protein>
    <submittedName>
        <fullName evidence="3">14958_t:CDS:1</fullName>
    </submittedName>
</protein>
<keyword evidence="4" id="KW-1185">Reference proteome</keyword>
<dbReference type="Gene3D" id="1.25.40.10">
    <property type="entry name" value="Tetratricopeptide repeat domain"/>
    <property type="match status" value="3"/>
</dbReference>
<dbReference type="InterPro" id="IPR008266">
    <property type="entry name" value="Tyr_kinase_AS"/>
</dbReference>
<evidence type="ECO:0000259" key="2">
    <source>
        <dbReference type="PROSITE" id="PS50011"/>
    </source>
</evidence>
<dbReference type="InterPro" id="IPR011009">
    <property type="entry name" value="Kinase-like_dom_sf"/>
</dbReference>
<dbReference type="GO" id="GO:0005524">
    <property type="term" value="F:ATP binding"/>
    <property type="evidence" value="ECO:0007669"/>
    <property type="project" value="InterPro"/>
</dbReference>
<dbReference type="Gene3D" id="1.20.930.20">
    <property type="entry name" value="Adaptor protein Cbl, N-terminal domain"/>
    <property type="match status" value="1"/>
</dbReference>
<dbReference type="PANTHER" id="PTHR43628:SF1">
    <property type="entry name" value="CHITIN SYNTHASE REGULATORY FACTOR 2-RELATED"/>
    <property type="match status" value="1"/>
</dbReference>
<evidence type="ECO:0000313" key="4">
    <source>
        <dbReference type="Proteomes" id="UP001153678"/>
    </source>
</evidence>
<reference evidence="3" key="1">
    <citation type="submission" date="2022-08" db="EMBL/GenBank/DDBJ databases">
        <authorList>
            <person name="Kallberg Y."/>
            <person name="Tangrot J."/>
            <person name="Rosling A."/>
        </authorList>
    </citation>
    <scope>NUCLEOTIDE SEQUENCE</scope>
    <source>
        <strain evidence="3">Wild A</strain>
    </source>
</reference>
<dbReference type="InterPro" id="IPR000719">
    <property type="entry name" value="Prot_kinase_dom"/>
</dbReference>
<gene>
    <name evidence="3" type="ORF">FWILDA_LOCUS5981</name>
</gene>
<feature type="domain" description="Protein kinase" evidence="2">
    <location>
        <begin position="1290"/>
        <end position="1565"/>
    </location>
</feature>
<feature type="compositionally biased region" description="Acidic residues" evidence="1">
    <location>
        <begin position="978"/>
        <end position="989"/>
    </location>
</feature>
<dbReference type="PROSITE" id="PS50011">
    <property type="entry name" value="PROTEIN_KINASE_DOM"/>
    <property type="match status" value="1"/>
</dbReference>
<accession>A0A9W4SLY4</accession>
<dbReference type="SUPFAM" id="SSF56112">
    <property type="entry name" value="Protein kinase-like (PK-like)"/>
    <property type="match status" value="1"/>
</dbReference>
<evidence type="ECO:0000256" key="1">
    <source>
        <dbReference type="SAM" id="MobiDB-lite"/>
    </source>
</evidence>
<dbReference type="InterPro" id="IPR020635">
    <property type="entry name" value="Tyr_kinase_cat_dom"/>
</dbReference>
<dbReference type="InterPro" id="IPR036537">
    <property type="entry name" value="Adaptor_Cbl_N_dom_sf"/>
</dbReference>
<dbReference type="InterPro" id="IPR011990">
    <property type="entry name" value="TPR-like_helical_dom_sf"/>
</dbReference>
<dbReference type="Proteomes" id="UP001153678">
    <property type="component" value="Unassembled WGS sequence"/>
</dbReference>
<dbReference type="GO" id="GO:0004713">
    <property type="term" value="F:protein tyrosine kinase activity"/>
    <property type="evidence" value="ECO:0007669"/>
    <property type="project" value="InterPro"/>
</dbReference>
<dbReference type="Pfam" id="PF08238">
    <property type="entry name" value="Sel1"/>
    <property type="match status" value="8"/>
</dbReference>
<dbReference type="GO" id="GO:0007166">
    <property type="term" value="P:cell surface receptor signaling pathway"/>
    <property type="evidence" value="ECO:0007669"/>
    <property type="project" value="InterPro"/>
</dbReference>